<protein>
    <submittedName>
        <fullName evidence="2">Dabb family protein</fullName>
    </submittedName>
</protein>
<dbReference type="InterPro" id="IPR011008">
    <property type="entry name" value="Dimeric_a/b-barrel"/>
</dbReference>
<comment type="caution">
    <text evidence="2">The sequence shown here is derived from an EMBL/GenBank/DDBJ whole genome shotgun (WGS) entry which is preliminary data.</text>
</comment>
<dbReference type="Gene3D" id="3.30.70.100">
    <property type="match status" value="1"/>
</dbReference>
<name>A0ABU6HKT9_9RHOB</name>
<gene>
    <name evidence="2" type="ORF">VK792_16550</name>
</gene>
<sequence length="104" mass="11097">MIRHCVFLRLRPDADKDALDEVMQGLQALTRRLAGAGGFVCGPNADFEGKTPEYPAGFTIDFADAEALATYARDPDHRALGARLVALCDGGAAGITVYDLRVEG</sequence>
<evidence type="ECO:0000313" key="3">
    <source>
        <dbReference type="Proteomes" id="UP001348149"/>
    </source>
</evidence>
<accession>A0ABU6HKT9</accession>
<organism evidence="2 3">
    <name type="scientific">Mesobacterium hydrothermale</name>
    <dbReference type="NCBI Taxonomy" id="3111907"/>
    <lineage>
        <taxon>Bacteria</taxon>
        <taxon>Pseudomonadati</taxon>
        <taxon>Pseudomonadota</taxon>
        <taxon>Alphaproteobacteria</taxon>
        <taxon>Rhodobacterales</taxon>
        <taxon>Roseobacteraceae</taxon>
        <taxon>Mesobacterium</taxon>
    </lineage>
</organism>
<evidence type="ECO:0000313" key="2">
    <source>
        <dbReference type="EMBL" id="MEC3862906.1"/>
    </source>
</evidence>
<dbReference type="EMBL" id="JAYLLH010000031">
    <property type="protein sequence ID" value="MEC3862906.1"/>
    <property type="molecule type" value="Genomic_DNA"/>
</dbReference>
<feature type="domain" description="Stress-response A/B barrel" evidence="1">
    <location>
        <begin position="2"/>
        <end position="100"/>
    </location>
</feature>
<dbReference type="Proteomes" id="UP001348149">
    <property type="component" value="Unassembled WGS sequence"/>
</dbReference>
<dbReference type="Pfam" id="PF07876">
    <property type="entry name" value="Dabb"/>
    <property type="match status" value="1"/>
</dbReference>
<evidence type="ECO:0000259" key="1">
    <source>
        <dbReference type="PROSITE" id="PS51502"/>
    </source>
</evidence>
<dbReference type="SUPFAM" id="SSF54909">
    <property type="entry name" value="Dimeric alpha+beta barrel"/>
    <property type="match status" value="1"/>
</dbReference>
<proteinExistence type="predicted"/>
<dbReference type="SMART" id="SM00886">
    <property type="entry name" value="Dabb"/>
    <property type="match status" value="1"/>
</dbReference>
<keyword evidence="3" id="KW-1185">Reference proteome</keyword>
<reference evidence="2 3" key="1">
    <citation type="submission" date="2024-01" db="EMBL/GenBank/DDBJ databases">
        <title>Mesobacterium rodlantinim sp. nov., isolated from shallow sea hydrothermal systems off Kueishantao Island.</title>
        <authorList>
            <person name="Su Z."/>
            <person name="Tang K."/>
        </authorList>
    </citation>
    <scope>NUCLEOTIDE SEQUENCE [LARGE SCALE GENOMIC DNA]</scope>
    <source>
        <strain evidence="2 3">TK19101</strain>
    </source>
</reference>
<dbReference type="InterPro" id="IPR013097">
    <property type="entry name" value="Dabb"/>
</dbReference>
<dbReference type="RefSeq" id="WP_326298979.1">
    <property type="nucleotide sequence ID" value="NZ_JAYLLH010000031.1"/>
</dbReference>
<dbReference type="PROSITE" id="PS51502">
    <property type="entry name" value="S_R_A_B_BARREL"/>
    <property type="match status" value="1"/>
</dbReference>